<comment type="catalytic activity">
    <reaction evidence="12">
        <text>a 1,2-diacyl-sn-glycero-3-phosphocholine(in) = a 1,2-diacyl-sn-glycero-3-phosphocholine(out)</text>
        <dbReference type="Rhea" id="RHEA:38571"/>
        <dbReference type="ChEBI" id="CHEBI:57643"/>
    </reaction>
</comment>
<dbReference type="GO" id="GO:0034045">
    <property type="term" value="C:phagophore assembly site membrane"/>
    <property type="evidence" value="ECO:0007669"/>
    <property type="project" value="UniProtKB-SubCell"/>
</dbReference>
<feature type="region of interest" description="Disordered" evidence="14">
    <location>
        <begin position="152"/>
        <end position="181"/>
    </location>
</feature>
<dbReference type="OrthoDB" id="18982at2759"/>
<evidence type="ECO:0000313" key="16">
    <source>
        <dbReference type="Proteomes" id="UP000327118"/>
    </source>
</evidence>
<dbReference type="PANTHER" id="PTHR13190:SF1">
    <property type="entry name" value="AUTOPHAGY-RELATED 2, ISOFORM A"/>
    <property type="match status" value="1"/>
</dbReference>
<dbReference type="GO" id="GO:0005789">
    <property type="term" value="C:endoplasmic reticulum membrane"/>
    <property type="evidence" value="ECO:0007669"/>
    <property type="project" value="UniProtKB-SubCell"/>
</dbReference>
<evidence type="ECO:0000256" key="9">
    <source>
        <dbReference type="ARBA" id="ARBA00023136"/>
    </source>
</evidence>
<sequence length="2132" mass="233824">MAYFLPSFFQKRLLRYALSRLELVDTEALDLDSLGIRWGQRSTVELRDIGLRLEKLATLLHLPPSSELLSARVRFLKLTVPADIYSSSIICEASGIDVHLRLPLEETHRGETHDKTTGRRSSDTDARGSGDEPILPNPANLAESFLQAEPKEKKEELQAAISSQSQILQRPSTSLSDDEEELGLGNETVSLPSFIAAFLKGVVDRLQVQVDDISIRVDVETKQEGSSKRYPEERPDLITAMLSVRQVSMGAVATHSEPDAASSSEGKRLVSLSDINLALISEPVVFSNYARFTAPVSPSTPVQPKSSQPPSRVPSPSPDASSESSLALAMTRSTILEPLQDPALPEIQERNTPELEESVSTYDGRFSDADTEENRSYGSLDDSRHFEDDDKLLDNPGYLDSVINSQFQYDDPERQDALQTRDDQLFPSSGGTPRPQSPEFHTAVPSDQDAHCQGALIPLSDRQGLEAARFPSSHQLYLEVSGRIAESLPSELAPEHDFHYGYNQQPPLVCAPSEPDSSGSTSESFKDDELSESKLFSNEEAQSMYMSAISQGSISKSFMPNMPGAWDSPESTFLRDTDTHESFTAMTQTNHNERDEVITTPKLTAQEGLYLPEAHCANNIQKAQSETTDKESVHSSPGFNRLTDVAKRFVSVDKILIWVPSVNHEGKPSANSQSLSHQGMQSDSLKDSTAHLQNSVTDDNLLASRIHSFSGFRNDSNDPSFLPEGVGLKASHHPEETEHDTGFSSEHGEVAVEIVSAEVQFDIAIGWLITKIAQRIVQAFGHGDGEPPKKRHLESEAQPPQAFSLALDKFSIKFVEHVPGHAYPFEESRLYSPTFFGLMHEDIVLQTTASGMKAHFSAMNDEAKFRLDITKFSLGFASEDLISFNEDLKLRESTRDVLSPKHGDISLSLSKSSESARVHITTLPLHLNLNIQRLEEVVGWIGGLSTILELGSSISSVSGVKAPKKDLPKRPRGVHFESPPSSEKLSQDASAPWKVNARLGGIALNVVGESHYLKLRTTAVKVVSRFEGVGVQIDKAKFSGPLPLDESKDAPAKINLSNIRVEYLYAPKEVDLDRLLSLITPSKDKYDEDDDIMLDTLFRQRRQGSVLRTMVAGAKVVVSRTADLESLSQLGDELSRLSNVAKYLPEDDRPGMLTLNLIRDFEAQVHLGGKVGYITVRLKDAEAAYISIPSLIAAQLGSAMVFRNGIEELLGEALPLGVDQSSGQTPHPMLMVRLIADEMEPTIKVKIHNLRAEYTVPAMIAFLGLGDNSTAGDFAVNMAQSLGSLAELQPSKSSQSAVKEGSPRTPLQPTRLALALRDCVIGLNPRGSRAKGLVVLTNAGFSGAMNDEESSEATLDLRKASIMVIDDVQHVGNTDNLHRRNTAPQPSSQVQSLIDMGFVPVSSISSATATVKLTRPSEDGPQSLDVELRDDLLILETCADSTQTLISIVNGLQPPTPPSVTKKYRTEVLPLQDMLASFSGDAFALDSSLAPEETSEMADDSSETVQDNDGHIEDEIEYVSDFYPAKPTSGAGSLHEAMTASGSNELLDSFHSQYYVSSSVSDLEFRDDHFAKQSAVGGTAHRWDSTENTYGLSDDMKLQKSPLRVRIRDAHVIWNLFDGYDWQRTRDTISKAVKDVEKKATDRRARASRASPSFDEDEESVIGDCLFNSIYIGIPANKDPRELRSDINRNIDDLVSETGSYATTTTVTGATVRQNQSPLRKKLRLSRSKYHKMTFELKGICADLVVFPPDSGETQSSLDVRVKDLEIFDHVPTSTWKKFATYMHEAGEKESGTSMVHLEILTVRPVPELAASEIVLKATLLPLRLHVDQDALDFLCRFFEFRDDSAPAPSAPEDVPFLQRVEIGAVPVKLDFKPKRVDYTGLRSGRTTEFMNFFVLDGADMVMRHVIIYGVSGFDKLGQTLNDIWMPDIKRNQLPGVLAGLAPIRSLVNVGGGVKDLVVVPMREYRKDGRIVRSIQKGALAFAKTTSNELVKLGAKLAIGTQTVLQGAEDLLTSPNAQLVSAEEDLVDEEEAKKISLYADQPVGVIQGLRGAFRGLERDLLLTRDAIVAVPGEVVESGSAKAAAKAVWKRAPTVILRPAIGVSKAVGQTLLGAGNTLDPNNRRKMEDKYKRH</sequence>
<accession>A0A5N6ZH16</accession>
<dbReference type="Proteomes" id="UP000327118">
    <property type="component" value="Unassembled WGS sequence"/>
</dbReference>
<feature type="region of interest" description="Disordered" evidence="14">
    <location>
        <begin position="961"/>
        <end position="988"/>
    </location>
</feature>
<feature type="compositionally biased region" description="Basic and acidic residues" evidence="14">
    <location>
        <begin position="107"/>
        <end position="130"/>
    </location>
</feature>
<evidence type="ECO:0000313" key="15">
    <source>
        <dbReference type="EMBL" id="KAE8355410.1"/>
    </source>
</evidence>
<keyword evidence="9" id="KW-0472">Membrane</keyword>
<dbReference type="Pfam" id="PF13329">
    <property type="entry name" value="ATG2_CAD"/>
    <property type="match status" value="1"/>
</dbReference>
<evidence type="ECO:0000256" key="11">
    <source>
        <dbReference type="ARBA" id="ARBA00024615"/>
    </source>
</evidence>
<evidence type="ECO:0000256" key="12">
    <source>
        <dbReference type="ARBA" id="ARBA00024631"/>
    </source>
</evidence>
<dbReference type="GO" id="GO:0061908">
    <property type="term" value="C:phagophore"/>
    <property type="evidence" value="ECO:0007669"/>
    <property type="project" value="TreeGrafter"/>
</dbReference>
<protein>
    <recommendedName>
        <fullName evidence="4">Autophagy-related protein 2</fullName>
    </recommendedName>
</protein>
<comment type="catalytic activity">
    <reaction evidence="11">
        <text>a 1,2-diacyl-sn-glycero-3-phosphoethanolamine(in) = a 1,2-diacyl-sn-glycero-3-phosphoethanolamine(out)</text>
        <dbReference type="Rhea" id="RHEA:38895"/>
        <dbReference type="ChEBI" id="CHEBI:64612"/>
    </reaction>
</comment>
<evidence type="ECO:0000256" key="1">
    <source>
        <dbReference type="ARBA" id="ARBA00004406"/>
    </source>
</evidence>
<evidence type="ECO:0000256" key="13">
    <source>
        <dbReference type="ARBA" id="ARBA00025269"/>
    </source>
</evidence>
<evidence type="ECO:0000256" key="7">
    <source>
        <dbReference type="ARBA" id="ARBA00023006"/>
    </source>
</evidence>
<comment type="function">
    <text evidence="13">Lipid transfer protein required for autophagosome completion and peroxisome degradation. Tethers the edge of the isolation membrane (IM) to the endoplasmic reticulum (ER) and mediates direct lipid transfer from ER to IM for IM expansion. ATG2 binds to the ER exit site (ERES), which is the membrane source for autophagosome formation, using basic residues in its N-terminal region (NR) and to the expanding edge of the IM through its C-terminal region. The latter binding is assisted by an ATG18-PtdIns3P interaction. ATG2 then extracts phospholipids from the membrane source using its NR and transfers them to ATG9 to the IM through its predicted beta-sheet-rich structure for membrane expansion.</text>
</comment>
<evidence type="ECO:0000256" key="8">
    <source>
        <dbReference type="ARBA" id="ARBA00023055"/>
    </source>
</evidence>
<dbReference type="GO" id="GO:0061723">
    <property type="term" value="P:glycophagy"/>
    <property type="evidence" value="ECO:0007669"/>
    <property type="project" value="TreeGrafter"/>
</dbReference>
<name>A0A5N6ZH16_9EURO</name>
<feature type="compositionally biased region" description="Low complexity" evidence="14">
    <location>
        <begin position="512"/>
        <end position="523"/>
    </location>
</feature>
<evidence type="ECO:0000256" key="6">
    <source>
        <dbReference type="ARBA" id="ARBA00022824"/>
    </source>
</evidence>
<dbReference type="InterPro" id="IPR026849">
    <property type="entry name" value="ATG2"/>
</dbReference>
<feature type="compositionally biased region" description="Polar residues" evidence="14">
    <location>
        <begin position="979"/>
        <end position="988"/>
    </location>
</feature>
<dbReference type="PANTHER" id="PTHR13190">
    <property type="entry name" value="AUTOPHAGY-RELATED 2, ISOFORM A"/>
    <property type="match status" value="1"/>
</dbReference>
<dbReference type="GO" id="GO:0061709">
    <property type="term" value="P:reticulophagy"/>
    <property type="evidence" value="ECO:0007669"/>
    <property type="project" value="TreeGrafter"/>
</dbReference>
<evidence type="ECO:0000256" key="10">
    <source>
        <dbReference type="ARBA" id="ARBA00024479"/>
    </source>
</evidence>
<feature type="region of interest" description="Disordered" evidence="14">
    <location>
        <begin position="1289"/>
        <end position="1308"/>
    </location>
</feature>
<feature type="region of interest" description="Disordered" evidence="14">
    <location>
        <begin position="295"/>
        <end position="393"/>
    </location>
</feature>
<evidence type="ECO:0000256" key="4">
    <source>
        <dbReference type="ARBA" id="ARBA00018070"/>
    </source>
</evidence>
<feature type="region of interest" description="Disordered" evidence="14">
    <location>
        <begin position="663"/>
        <end position="689"/>
    </location>
</feature>
<feature type="region of interest" description="Disordered" evidence="14">
    <location>
        <begin position="107"/>
        <end position="138"/>
    </location>
</feature>
<dbReference type="GO" id="GO:0032266">
    <property type="term" value="F:phosphatidylinositol-3-phosphate binding"/>
    <property type="evidence" value="ECO:0007669"/>
    <property type="project" value="TreeGrafter"/>
</dbReference>
<comment type="similarity">
    <text evidence="3">Belongs to the ATG2 family.</text>
</comment>
<evidence type="ECO:0000256" key="3">
    <source>
        <dbReference type="ARBA" id="ARBA00009714"/>
    </source>
</evidence>
<feature type="region of interest" description="Disordered" evidence="14">
    <location>
        <begin position="421"/>
        <end position="446"/>
    </location>
</feature>
<dbReference type="GO" id="GO:0000045">
    <property type="term" value="P:autophagosome assembly"/>
    <property type="evidence" value="ECO:0007669"/>
    <property type="project" value="TreeGrafter"/>
</dbReference>
<feature type="compositionally biased region" description="Low complexity" evidence="14">
    <location>
        <begin position="158"/>
        <end position="169"/>
    </location>
</feature>
<comment type="catalytic activity">
    <reaction evidence="10">
        <text>a 1,2-diacyl-sn-glycero-3-phospho-L-serine(in) = a 1,2-diacyl-sn-glycero-3-phospho-L-serine(out)</text>
        <dbReference type="Rhea" id="RHEA:38663"/>
        <dbReference type="ChEBI" id="CHEBI:57262"/>
    </reaction>
</comment>
<dbReference type="EMBL" id="ML739053">
    <property type="protein sequence ID" value="KAE8355410.1"/>
    <property type="molecule type" value="Genomic_DNA"/>
</dbReference>
<gene>
    <name evidence="15" type="ORF">BDV28DRAFT_45666</name>
</gene>
<organism evidence="15 16">
    <name type="scientific">Aspergillus coremiiformis</name>
    <dbReference type="NCBI Taxonomy" id="138285"/>
    <lineage>
        <taxon>Eukaryota</taxon>
        <taxon>Fungi</taxon>
        <taxon>Dikarya</taxon>
        <taxon>Ascomycota</taxon>
        <taxon>Pezizomycotina</taxon>
        <taxon>Eurotiomycetes</taxon>
        <taxon>Eurotiomycetidae</taxon>
        <taxon>Eurotiales</taxon>
        <taxon>Aspergillaceae</taxon>
        <taxon>Aspergillus</taxon>
        <taxon>Aspergillus subgen. Circumdati</taxon>
    </lineage>
</organism>
<feature type="compositionally biased region" description="Low complexity" evidence="14">
    <location>
        <begin position="295"/>
        <end position="310"/>
    </location>
</feature>
<feature type="compositionally biased region" description="Basic and acidic residues" evidence="14">
    <location>
        <begin position="365"/>
        <end position="388"/>
    </location>
</feature>
<keyword evidence="6" id="KW-0256">Endoplasmic reticulum</keyword>
<evidence type="ECO:0000256" key="5">
    <source>
        <dbReference type="ARBA" id="ARBA00022448"/>
    </source>
</evidence>
<keyword evidence="8" id="KW-0445">Lipid transport</keyword>
<keyword evidence="16" id="KW-1185">Reference proteome</keyword>
<feature type="region of interest" description="Disordered" evidence="14">
    <location>
        <begin position="496"/>
        <end position="531"/>
    </location>
</feature>
<evidence type="ECO:0000256" key="2">
    <source>
        <dbReference type="ARBA" id="ARBA00004623"/>
    </source>
</evidence>
<feature type="compositionally biased region" description="Polar residues" evidence="14">
    <location>
        <begin position="669"/>
        <end position="683"/>
    </location>
</feature>
<dbReference type="GO" id="GO:0006869">
    <property type="term" value="P:lipid transport"/>
    <property type="evidence" value="ECO:0007669"/>
    <property type="project" value="UniProtKB-KW"/>
</dbReference>
<feature type="compositionally biased region" description="Low complexity" evidence="14">
    <location>
        <begin position="318"/>
        <end position="329"/>
    </location>
</feature>
<keyword evidence="5" id="KW-0813">Transport</keyword>
<dbReference type="GO" id="GO:0034727">
    <property type="term" value="P:piecemeal microautophagy of the nucleus"/>
    <property type="evidence" value="ECO:0007669"/>
    <property type="project" value="TreeGrafter"/>
</dbReference>
<reference evidence="16" key="1">
    <citation type="submission" date="2019-04" db="EMBL/GenBank/DDBJ databases">
        <title>Friends and foes A comparative genomics studyof 23 Aspergillus species from section Flavi.</title>
        <authorList>
            <consortium name="DOE Joint Genome Institute"/>
            <person name="Kjaerbolling I."/>
            <person name="Vesth T."/>
            <person name="Frisvad J.C."/>
            <person name="Nybo J.L."/>
            <person name="Theobald S."/>
            <person name="Kildgaard S."/>
            <person name="Isbrandt T."/>
            <person name="Kuo A."/>
            <person name="Sato A."/>
            <person name="Lyhne E.K."/>
            <person name="Kogle M.E."/>
            <person name="Wiebenga A."/>
            <person name="Kun R.S."/>
            <person name="Lubbers R.J."/>
            <person name="Makela M.R."/>
            <person name="Barry K."/>
            <person name="Chovatia M."/>
            <person name="Clum A."/>
            <person name="Daum C."/>
            <person name="Haridas S."/>
            <person name="He G."/>
            <person name="LaButti K."/>
            <person name="Lipzen A."/>
            <person name="Mondo S."/>
            <person name="Riley R."/>
            <person name="Salamov A."/>
            <person name="Simmons B.A."/>
            <person name="Magnuson J.K."/>
            <person name="Henrissat B."/>
            <person name="Mortensen U.H."/>
            <person name="Larsen T.O."/>
            <person name="Devries R.P."/>
            <person name="Grigoriev I.V."/>
            <person name="Machida M."/>
            <person name="Baker S.E."/>
            <person name="Andersen M.R."/>
        </authorList>
    </citation>
    <scope>NUCLEOTIDE SEQUENCE [LARGE SCALE GENOMIC DNA]</scope>
    <source>
        <strain evidence="16">CBS 553.77</strain>
    </source>
</reference>
<dbReference type="GO" id="GO:0043495">
    <property type="term" value="F:protein-membrane adaptor activity"/>
    <property type="evidence" value="ECO:0007669"/>
    <property type="project" value="TreeGrafter"/>
</dbReference>
<dbReference type="GO" id="GO:0000422">
    <property type="term" value="P:autophagy of mitochondrion"/>
    <property type="evidence" value="ECO:0007669"/>
    <property type="project" value="TreeGrafter"/>
</dbReference>
<comment type="subcellular location">
    <subcellularLocation>
        <location evidence="1">Endoplasmic reticulum membrane</location>
        <topology evidence="1">Peripheral membrane protein</topology>
    </subcellularLocation>
    <subcellularLocation>
        <location evidence="2">Preautophagosomal structure membrane</location>
        <topology evidence="2">Peripheral membrane protein</topology>
    </subcellularLocation>
</comment>
<proteinExistence type="inferred from homology"/>
<evidence type="ECO:0000256" key="14">
    <source>
        <dbReference type="SAM" id="MobiDB-lite"/>
    </source>
</evidence>
<keyword evidence="7" id="KW-0072">Autophagy</keyword>